<sequence>MGRSFFGFCTQDDILFISSQHITRGPNPTTMYHLERKKIDTAVTISVRSLNVLKEKYIANVVKFIVEQLPLYQQTIQSFKNDGYSVIGYARKPRTKESDETRSNLLNMMCKKLKMRSMIDKVFVSFKSSSNDPIMDRDLDDDSKVLEKLDADGNTQDMLRYVSAKKVCLVMLTFAGLTTNISDFETFLSKNANIERTVVDSLPHSNKIAIFDRKELLNDPKKIQQFKCRRGFERRSK</sequence>
<name>A0A9P6X9T9_RHIOR</name>
<gene>
    <name evidence="1" type="ORF">G6F64_005857</name>
</gene>
<reference evidence="1" key="1">
    <citation type="journal article" date="2020" name="Microb. Genom.">
        <title>Genetic diversity of clinical and environmental Mucorales isolates obtained from an investigation of mucormycosis cases among solid organ transplant recipients.</title>
        <authorList>
            <person name="Nguyen M.H."/>
            <person name="Kaul D."/>
            <person name="Muto C."/>
            <person name="Cheng S.J."/>
            <person name="Richter R.A."/>
            <person name="Bruno V.M."/>
            <person name="Liu G."/>
            <person name="Beyhan S."/>
            <person name="Sundermann A.J."/>
            <person name="Mounaud S."/>
            <person name="Pasculle A.W."/>
            <person name="Nierman W.C."/>
            <person name="Driscoll E."/>
            <person name="Cumbie R."/>
            <person name="Clancy C.J."/>
            <person name="Dupont C.L."/>
        </authorList>
    </citation>
    <scope>NUCLEOTIDE SEQUENCE</scope>
    <source>
        <strain evidence="1">GL11</strain>
    </source>
</reference>
<accession>A0A9P6X9T9</accession>
<organism evidence="1 2">
    <name type="scientific">Rhizopus oryzae</name>
    <name type="common">Mucormycosis agent</name>
    <name type="synonym">Rhizopus arrhizus var. delemar</name>
    <dbReference type="NCBI Taxonomy" id="64495"/>
    <lineage>
        <taxon>Eukaryota</taxon>
        <taxon>Fungi</taxon>
        <taxon>Fungi incertae sedis</taxon>
        <taxon>Mucoromycota</taxon>
        <taxon>Mucoromycotina</taxon>
        <taxon>Mucoromycetes</taxon>
        <taxon>Mucorales</taxon>
        <taxon>Mucorineae</taxon>
        <taxon>Rhizopodaceae</taxon>
        <taxon>Rhizopus</taxon>
    </lineage>
</organism>
<protein>
    <submittedName>
        <fullName evidence="1">Uncharacterized protein</fullName>
    </submittedName>
</protein>
<dbReference type="OrthoDB" id="2270519at2759"/>
<dbReference type="Proteomes" id="UP000716291">
    <property type="component" value="Unassembled WGS sequence"/>
</dbReference>
<evidence type="ECO:0000313" key="1">
    <source>
        <dbReference type="EMBL" id="KAG1308701.1"/>
    </source>
</evidence>
<dbReference type="AlphaFoldDB" id="A0A9P6X9T9"/>
<comment type="caution">
    <text evidence="1">The sequence shown here is derived from an EMBL/GenBank/DDBJ whole genome shotgun (WGS) entry which is preliminary data.</text>
</comment>
<keyword evidence="2" id="KW-1185">Reference proteome</keyword>
<dbReference type="EMBL" id="JAANQT010000744">
    <property type="protein sequence ID" value="KAG1308701.1"/>
    <property type="molecule type" value="Genomic_DNA"/>
</dbReference>
<evidence type="ECO:0000313" key="2">
    <source>
        <dbReference type="Proteomes" id="UP000716291"/>
    </source>
</evidence>
<proteinExistence type="predicted"/>